<dbReference type="InterPro" id="IPR053953">
    <property type="entry name" value="NirdL-like_HTH"/>
</dbReference>
<evidence type="ECO:0000256" key="2">
    <source>
        <dbReference type="ARBA" id="ARBA00023444"/>
    </source>
</evidence>
<comment type="pathway">
    <text evidence="2">Porphyrin-containing compound metabolism.</text>
</comment>
<evidence type="ECO:0000256" key="7">
    <source>
        <dbReference type="ARBA" id="ARBA00048470"/>
    </source>
</evidence>
<feature type="domain" description="Siroheme decarboxylase NirL-like HTH" evidence="9">
    <location>
        <begin position="5"/>
        <end position="49"/>
    </location>
</feature>
<dbReference type="PANTHER" id="PTHR43413">
    <property type="entry name" value="TRANSCRIPTIONAL REGULATOR, ASNC FAMILY"/>
    <property type="match status" value="1"/>
</dbReference>
<evidence type="ECO:0000313" key="10">
    <source>
        <dbReference type="EMBL" id="MFC3153251.1"/>
    </source>
</evidence>
<evidence type="ECO:0000256" key="3">
    <source>
        <dbReference type="ARBA" id="ARBA00023457"/>
    </source>
</evidence>
<evidence type="ECO:0000259" key="8">
    <source>
        <dbReference type="Pfam" id="PF17805"/>
    </source>
</evidence>
<dbReference type="InterPro" id="IPR040523">
    <property type="entry name" value="AsnC_trans_reg2"/>
</dbReference>
<keyword evidence="1" id="KW-0456">Lyase</keyword>
<dbReference type="RefSeq" id="WP_386723175.1">
    <property type="nucleotide sequence ID" value="NZ_JBHRSZ010000009.1"/>
</dbReference>
<comment type="subunit">
    <text evidence="4">Probably forms a complex composed of NirD, NirL, NirG and NirH. All proteins are required for the total conversion of siroheme to didecarboxysiroheme.</text>
</comment>
<dbReference type="EMBL" id="JBHRSZ010000009">
    <property type="protein sequence ID" value="MFC3153251.1"/>
    <property type="molecule type" value="Genomic_DNA"/>
</dbReference>
<gene>
    <name evidence="10" type="ORF">ACFOEK_19585</name>
</gene>
<dbReference type="InterPro" id="IPR036388">
    <property type="entry name" value="WH-like_DNA-bd_sf"/>
</dbReference>
<keyword evidence="11" id="KW-1185">Reference proteome</keyword>
<comment type="catalytic activity">
    <reaction evidence="7">
        <text>siroheme + 2 H(+) = 12,18-didecarboxysiroheme + 2 CO2</text>
        <dbReference type="Rhea" id="RHEA:19093"/>
        <dbReference type="ChEBI" id="CHEBI:15378"/>
        <dbReference type="ChEBI" id="CHEBI:16526"/>
        <dbReference type="ChEBI" id="CHEBI:60052"/>
        <dbReference type="ChEBI" id="CHEBI:140497"/>
        <dbReference type="EC" id="4.1.1.111"/>
    </reaction>
</comment>
<dbReference type="Proteomes" id="UP001595476">
    <property type="component" value="Unassembled WGS sequence"/>
</dbReference>
<proteinExistence type="inferred from homology"/>
<dbReference type="Gene3D" id="3.30.70.3460">
    <property type="match status" value="1"/>
</dbReference>
<comment type="similarity">
    <text evidence="3">Belongs to the Ahb/Nir family.</text>
</comment>
<evidence type="ECO:0000256" key="1">
    <source>
        <dbReference type="ARBA" id="ARBA00023239"/>
    </source>
</evidence>
<evidence type="ECO:0000256" key="6">
    <source>
        <dbReference type="ARBA" id="ARBA00045291"/>
    </source>
</evidence>
<dbReference type="InterPro" id="IPR050684">
    <property type="entry name" value="HTH-Siroheme_Decarb"/>
</dbReference>
<evidence type="ECO:0000256" key="5">
    <source>
        <dbReference type="ARBA" id="ARBA00023471"/>
    </source>
</evidence>
<protein>
    <recommendedName>
        <fullName evidence="5">siroheme decarboxylase</fullName>
        <ecNumber evidence="5">4.1.1.111</ecNumber>
    </recommendedName>
</protein>
<dbReference type="Gene3D" id="1.10.10.10">
    <property type="entry name" value="Winged helix-like DNA-binding domain superfamily/Winged helix DNA-binding domain"/>
    <property type="match status" value="1"/>
</dbReference>
<name>A0ABV7HP35_9GAMM</name>
<dbReference type="Pfam" id="PF22451">
    <property type="entry name" value="NirdL-like_HTH"/>
    <property type="match status" value="1"/>
</dbReference>
<evidence type="ECO:0000256" key="4">
    <source>
        <dbReference type="ARBA" id="ARBA00023465"/>
    </source>
</evidence>
<evidence type="ECO:0000313" key="11">
    <source>
        <dbReference type="Proteomes" id="UP001595476"/>
    </source>
</evidence>
<dbReference type="Pfam" id="PF17805">
    <property type="entry name" value="AsnC_trans_reg2"/>
    <property type="match status" value="1"/>
</dbReference>
<accession>A0ABV7HP35</accession>
<feature type="domain" description="Siroheme decarboxylase AsnC-like ligand binding" evidence="8">
    <location>
        <begin position="67"/>
        <end position="139"/>
    </location>
</feature>
<comment type="caution">
    <text evidence="10">The sequence shown here is derived from an EMBL/GenBank/DDBJ whole genome shotgun (WGS) entry which is preliminary data.</text>
</comment>
<evidence type="ECO:0000259" key="9">
    <source>
        <dbReference type="Pfam" id="PF22451"/>
    </source>
</evidence>
<sequence length="147" mass="17042">MDNIDKQLVNRLQDGFPVTERPFLAIAEEFELEESDVMQRVQTLLDDGIFSRFGPMFQAERLGGGLTLAAMKVAPEDYEKVTELVNAFPEVAHNYQREHELNMWFVLATETPEGIEETIQRMEAITGYQVYNMPKQEEFYVGLRFEL</sequence>
<organism evidence="10 11">
    <name type="scientific">Litoribrevibacter euphylliae</name>
    <dbReference type="NCBI Taxonomy" id="1834034"/>
    <lineage>
        <taxon>Bacteria</taxon>
        <taxon>Pseudomonadati</taxon>
        <taxon>Pseudomonadota</taxon>
        <taxon>Gammaproteobacteria</taxon>
        <taxon>Oceanospirillales</taxon>
        <taxon>Oceanospirillaceae</taxon>
        <taxon>Litoribrevibacter</taxon>
    </lineage>
</organism>
<dbReference type="EC" id="4.1.1.111" evidence="5"/>
<reference evidence="11" key="1">
    <citation type="journal article" date="2019" name="Int. J. Syst. Evol. Microbiol.">
        <title>The Global Catalogue of Microorganisms (GCM) 10K type strain sequencing project: providing services to taxonomists for standard genome sequencing and annotation.</title>
        <authorList>
            <consortium name="The Broad Institute Genomics Platform"/>
            <consortium name="The Broad Institute Genome Sequencing Center for Infectious Disease"/>
            <person name="Wu L."/>
            <person name="Ma J."/>
        </authorList>
    </citation>
    <scope>NUCLEOTIDE SEQUENCE [LARGE SCALE GENOMIC DNA]</scope>
    <source>
        <strain evidence="11">KCTC 52438</strain>
    </source>
</reference>
<dbReference type="PANTHER" id="PTHR43413:SF1">
    <property type="entry name" value="SIROHEME DECARBOXYLASE NIRL SUBUNIT"/>
    <property type="match status" value="1"/>
</dbReference>
<comment type="function">
    <text evidence="6">Involved in heme d1 biosynthesis. Catalyzes the decarboxylation of siroheme into didecarboxysiroheme.</text>
</comment>